<feature type="compositionally biased region" description="Polar residues" evidence="1">
    <location>
        <begin position="418"/>
        <end position="442"/>
    </location>
</feature>
<feature type="compositionally biased region" description="Basic residues" evidence="1">
    <location>
        <begin position="392"/>
        <end position="405"/>
    </location>
</feature>
<feature type="compositionally biased region" description="Acidic residues" evidence="1">
    <location>
        <begin position="158"/>
        <end position="170"/>
    </location>
</feature>
<feature type="compositionally biased region" description="Basic and acidic residues" evidence="1">
    <location>
        <begin position="289"/>
        <end position="307"/>
    </location>
</feature>
<reference evidence="2" key="2">
    <citation type="submission" date="2014-06" db="EMBL/GenBank/DDBJ databases">
        <title>The complete genome of Blastobotrys (Arxula) adeninivorans LS3 - a yeast of biotechnological interest.</title>
        <authorList>
            <person name="Kunze G."/>
            <person name="Gaillardin C."/>
            <person name="Czernicka M."/>
            <person name="Durrens P."/>
            <person name="Martin T."/>
            <person name="Boer E."/>
            <person name="Gabaldon T."/>
            <person name="Cruz J."/>
            <person name="Talla E."/>
            <person name="Marck C."/>
            <person name="Goffeau A."/>
            <person name="Barbe V."/>
            <person name="Baret P."/>
            <person name="Baronian K."/>
            <person name="Beier S."/>
            <person name="Bleykasten C."/>
            <person name="Bode R."/>
            <person name="Casaregola S."/>
            <person name="Despons L."/>
            <person name="Fairhead C."/>
            <person name="Giersberg M."/>
            <person name="Gierski P."/>
            <person name="Hahnel U."/>
            <person name="Hartmann A."/>
            <person name="Jankowska D."/>
            <person name="Jubin C."/>
            <person name="Jung P."/>
            <person name="Lafontaine I."/>
            <person name="Leh-Louis V."/>
            <person name="Lemaire M."/>
            <person name="Marcet-Houben M."/>
            <person name="Mascher M."/>
            <person name="Morel G."/>
            <person name="Richard G.-F."/>
            <person name="Riechen J."/>
            <person name="Sacerdot C."/>
            <person name="Sarkar A."/>
            <person name="Savel G."/>
            <person name="Schacherer J."/>
            <person name="Sherman D."/>
            <person name="Straub M.-L."/>
            <person name="Stein N."/>
            <person name="Thierry A."/>
            <person name="Trautwein-Schult A."/>
            <person name="Westhof E."/>
            <person name="Worch S."/>
            <person name="Dujon B."/>
            <person name="Souciet J.-L."/>
            <person name="Wincker P."/>
            <person name="Scholz U."/>
            <person name="Neuveglise N."/>
        </authorList>
    </citation>
    <scope>NUCLEOTIDE SEQUENCE</scope>
    <source>
        <strain evidence="2">LS3</strain>
    </source>
</reference>
<accession>A0A060TAD7</accession>
<dbReference type="Pfam" id="PF09462">
    <property type="entry name" value="Mus7"/>
    <property type="match status" value="1"/>
</dbReference>
<feature type="compositionally biased region" description="Polar residues" evidence="1">
    <location>
        <begin position="229"/>
        <end position="238"/>
    </location>
</feature>
<dbReference type="InterPro" id="IPR019021">
    <property type="entry name" value="Mms22"/>
</dbReference>
<protein>
    <submittedName>
        <fullName evidence="2">ARAD1D23012p</fullName>
    </submittedName>
</protein>
<dbReference type="PANTHER" id="PTHR28122">
    <property type="entry name" value="E3 UBIQUITIN-PROTEIN LIGASE SUBSTRATE RECEPTOR MMS22"/>
    <property type="match status" value="1"/>
</dbReference>
<dbReference type="GO" id="GO:0005634">
    <property type="term" value="C:nucleus"/>
    <property type="evidence" value="ECO:0007669"/>
    <property type="project" value="InterPro"/>
</dbReference>
<feature type="compositionally biased region" description="Low complexity" evidence="1">
    <location>
        <begin position="323"/>
        <end position="337"/>
    </location>
</feature>
<feature type="region of interest" description="Disordered" evidence="1">
    <location>
        <begin position="140"/>
        <end position="364"/>
    </location>
</feature>
<name>A0A060TAD7_BLAAD</name>
<feature type="compositionally biased region" description="Polar residues" evidence="1">
    <location>
        <begin position="76"/>
        <end position="88"/>
    </location>
</feature>
<organism evidence="2">
    <name type="scientific">Blastobotrys adeninivorans</name>
    <name type="common">Yeast</name>
    <name type="synonym">Arxula adeninivorans</name>
    <dbReference type="NCBI Taxonomy" id="409370"/>
    <lineage>
        <taxon>Eukaryota</taxon>
        <taxon>Fungi</taxon>
        <taxon>Dikarya</taxon>
        <taxon>Ascomycota</taxon>
        <taxon>Saccharomycotina</taxon>
        <taxon>Dipodascomycetes</taxon>
        <taxon>Dipodascales</taxon>
        <taxon>Trichomonascaceae</taxon>
        <taxon>Blastobotrys</taxon>
    </lineage>
</organism>
<reference evidence="2" key="1">
    <citation type="submission" date="2014-02" db="EMBL/GenBank/DDBJ databases">
        <authorList>
            <person name="Genoscope - CEA"/>
        </authorList>
    </citation>
    <scope>NUCLEOTIDE SEQUENCE</scope>
    <source>
        <strain evidence="2">LS3</strain>
    </source>
</reference>
<feature type="region of interest" description="Disordered" evidence="1">
    <location>
        <begin position="28"/>
        <end position="88"/>
    </location>
</feature>
<feature type="region of interest" description="Disordered" evidence="1">
    <location>
        <begin position="383"/>
        <end position="495"/>
    </location>
</feature>
<feature type="compositionally biased region" description="Basic residues" evidence="1">
    <location>
        <begin position="263"/>
        <end position="272"/>
    </location>
</feature>
<feature type="compositionally biased region" description="Basic residues" evidence="1">
    <location>
        <begin position="478"/>
        <end position="495"/>
    </location>
</feature>
<proteinExistence type="predicted"/>
<dbReference type="GO" id="GO:0035361">
    <property type="term" value="C:Cul8-RING ubiquitin ligase complex"/>
    <property type="evidence" value="ECO:0007669"/>
    <property type="project" value="TreeGrafter"/>
</dbReference>
<evidence type="ECO:0000313" key="2">
    <source>
        <dbReference type="EMBL" id="CDP37938.1"/>
    </source>
</evidence>
<sequence length="1740" mass="197266">MAVDDGYISDSDPISKSVKVFRLLCLPSDGSDDDTDSVPRRSENSNSIVFPHTRPPANGHEIGLENGHGNGEDHSVNQGDSTLNTSTTDEPVLTTEQLVALQQEAIWSSRRLRPRTQIQMRPYKYDEYVYKHQFRKSGLAPSRFATDKNGRQQKGGGEEEEYQPEEEMSDLDPSQDLAFPDQITPDDLSDDALATSRHSRTPRTRIVSDSDDNSHISDDERTNHPETVYQPSYLTTENIEFANMTRKNDRKRRRKTLDQKKGVALKKMRSRRSPVTATQTAVPASSQTFREESIGADDNNPRNEDNKNSLVDTLQPPSPPPSVSRSASRTITSAAHSPRIHSVIDISSESSDNETYSPLHSNRLGHNQQFNEVIVADRIDPMIQRGSSSARKNGRTKSVKKKASGSRRPMSKAVPTLFRSQKNGTSRSNVRGSGSRARNNNILPYLVSQRPRKEAPGGGAHQIHRKHLGTGSLEKRSASSRHNTRRTKEKQKKGRGKYMFQLPSIVSPQLKQTYTTIIERSAGKYAVNNRETLSMTELDDHNPGTVLDGLQPIPGEMDESELMQLWYPGDLSTEQGATKDLLLSPLSPSTVALLSELINMDPPALNFSLKSLIGKRFLQSLIKNEPLFDVPDLLTLSNGSSITMDPLEPQAYQHLWVCESTIRDYLLSTSQETWDNDLSQLLPVYDIFTFAVLNLQSRSGLTQEQVESWDRLANNILGEVKDCWTRASYSRRANNKQFYTVCLTVMTLALLVHAQCCVAKHQDWEASLEANLTSNIDFTVGLIVGGVGTLARTFMEYSSRQPPVSVESSDQINYLIEMPVLLMAILDWLSKKSGNRSLSFQEALKRRLEFPTAISKDRAAAFERGWAVVCALSWLRKSVYDSLQFAVNTGYWSLAMTMTRPVLLSPSQESWYSIHFKSLLRNVLALIRVCGWPVHVGFVESVYTFFAQRKFHNVESRGIEGFPAFISSNEDFSRIATVEPTDTAFHVFLKTVADNILLLSGDSTKKSQLKSLIGRIRPLGSRILKRDQPLAAQDIEGLSNDYSLYLTLYRYCPKGMKPSIAQFKNRLNIRQSHIMARKISLKAWYVVMTMVSGDDESSDYVEWYHDLVSSSIHECLEVMSEQTERSIKDKNIQVYEDFLKMSFDQLRNVMSDSRFVLKHSSWYKLVDAELFRVLTRPFGENTKLLCLKLLDCYIAASKDISSIYSLDDDSQGNSQPNGFANPVSTTLAQYLDEKALDILYLFLRTLFSESSGHGLREAGVSTWSEVCTFLVRCGRKRWSDFFGISASYSWESLPTGRAHQVQNSFGYLWLSNVMKFVYPEEKGLYIAKFFSAVLNEEMSVYEMRFIQSILELEPVSAWIGVYFDTRDTARLMDFAHRRQFIKAMIERIPKSDLMTFIHLFRMIYQRYHNDKRENDDYEYMMEDILRKITIQHNDVVDSLWVMRYFPGVTDVTLESFTKTLRSGELLTLRMIQVLEKAAHDQSWDGFDKGFVHALIPTSLDPEDCRPNIDKNREYILEKLVPAFLKRAMNDYKARGMTCMLMRAVAKVADELVQSCQSQLLEFAPLLTFMKGFILRVGSQLRDDPMFEMIINSTFSMVTRLVSVPGIDASSIVPADLSELGLRLFLGDLGGYKSGHLALFDRIADSIPDITTPLLESRDGDFSFLMAQMHEPEVRSACLFHILNFATQEMRQNGHSSQIADLITRILSKSEPSVTEWFNESLPLANFNNRTQGTIIDDYPL</sequence>
<dbReference type="GO" id="GO:0000724">
    <property type="term" value="P:double-strand break repair via homologous recombination"/>
    <property type="evidence" value="ECO:0007669"/>
    <property type="project" value="TreeGrafter"/>
</dbReference>
<feature type="compositionally biased region" description="Polar residues" evidence="1">
    <location>
        <begin position="345"/>
        <end position="364"/>
    </location>
</feature>
<evidence type="ECO:0000256" key="1">
    <source>
        <dbReference type="SAM" id="MobiDB-lite"/>
    </source>
</evidence>
<dbReference type="EMBL" id="HG937694">
    <property type="protein sequence ID" value="CDP37938.1"/>
    <property type="molecule type" value="Genomic_DNA"/>
</dbReference>
<dbReference type="PANTHER" id="PTHR28122:SF1">
    <property type="entry name" value="E3 UBIQUITIN-PROTEIN LIGASE SUBSTRATE RECEPTOR MMS22"/>
    <property type="match status" value="1"/>
</dbReference>
<dbReference type="GO" id="GO:0031297">
    <property type="term" value="P:replication fork processing"/>
    <property type="evidence" value="ECO:0007669"/>
    <property type="project" value="InterPro"/>
</dbReference>
<feature type="compositionally biased region" description="Basic and acidic residues" evidence="1">
    <location>
        <begin position="206"/>
        <end position="224"/>
    </location>
</feature>
<gene>
    <name evidence="2" type="ORF">GNLVRS02_ARAD1D23012g</name>
</gene>
<feature type="compositionally biased region" description="Polar residues" evidence="1">
    <location>
        <begin position="273"/>
        <end position="288"/>
    </location>
</feature>